<feature type="transmembrane region" description="Helical" evidence="1">
    <location>
        <begin position="183"/>
        <end position="203"/>
    </location>
</feature>
<keyword evidence="1" id="KW-0812">Transmembrane</keyword>
<reference evidence="2 3" key="1">
    <citation type="submission" date="2015-09" db="EMBL/GenBank/DDBJ databases">
        <title>Genome sequence of the marine flavobacterium Croceitalea dokdonensis DOKDO 023 that contains proton- and sodium-pumping rhodopsins.</title>
        <authorList>
            <person name="Kwon S.-K."/>
            <person name="Lee H.K."/>
            <person name="Kwak M.-J."/>
            <person name="Kim J.F."/>
        </authorList>
    </citation>
    <scope>NUCLEOTIDE SEQUENCE [LARGE SCALE GENOMIC DNA]</scope>
    <source>
        <strain evidence="2 3">DOKDO 023</strain>
    </source>
</reference>
<feature type="transmembrane region" description="Helical" evidence="1">
    <location>
        <begin position="121"/>
        <end position="138"/>
    </location>
</feature>
<comment type="caution">
    <text evidence="2">The sequence shown here is derived from an EMBL/GenBank/DDBJ whole genome shotgun (WGS) entry which is preliminary data.</text>
</comment>
<name>A0A0P7AZG3_9FLAO</name>
<dbReference type="AlphaFoldDB" id="A0A0P7AZG3"/>
<organism evidence="2 3">
    <name type="scientific">Croceitalea dokdonensis DOKDO 023</name>
    <dbReference type="NCBI Taxonomy" id="1300341"/>
    <lineage>
        <taxon>Bacteria</taxon>
        <taxon>Pseudomonadati</taxon>
        <taxon>Bacteroidota</taxon>
        <taxon>Flavobacteriia</taxon>
        <taxon>Flavobacteriales</taxon>
        <taxon>Flavobacteriaceae</taxon>
        <taxon>Croceitalea</taxon>
    </lineage>
</organism>
<keyword evidence="1" id="KW-1133">Transmembrane helix</keyword>
<evidence type="ECO:0000313" key="2">
    <source>
        <dbReference type="EMBL" id="KPM30979.1"/>
    </source>
</evidence>
<dbReference type="STRING" id="1300341.I595_2958"/>
<evidence type="ECO:0000256" key="1">
    <source>
        <dbReference type="SAM" id="Phobius"/>
    </source>
</evidence>
<evidence type="ECO:0000313" key="3">
    <source>
        <dbReference type="Proteomes" id="UP000050280"/>
    </source>
</evidence>
<dbReference type="EMBL" id="LDJX01000006">
    <property type="protein sequence ID" value="KPM30979.1"/>
    <property type="molecule type" value="Genomic_DNA"/>
</dbReference>
<gene>
    <name evidence="2" type="ORF">I595_2958</name>
</gene>
<accession>A0A0P7AZG3</accession>
<proteinExistence type="predicted"/>
<feature type="transmembrane region" description="Helical" evidence="1">
    <location>
        <begin position="94"/>
        <end position="115"/>
    </location>
</feature>
<sequence length="221" mass="26216">MEDIMNTKLTREDIRHMDTWLKNKGLKYMDIRYELIDHLVEEYQQLKYAPDLESFLLKRLMWCKKVDKQKQKAVNLGMTKELFNRFFRVMTHPLWLCLLLFVVLGLFWLSTIIPIKFFRKAYFGLYLLPIAYQIYLMFFSGLGSKIKKQAISAVYLVNIFTIPQLPLYFIGLIPDGLAHNPNFYIPVFSVGIVLNIVAILFFYEKRSALRVEFELLNSQFS</sequence>
<dbReference type="Proteomes" id="UP000050280">
    <property type="component" value="Unassembled WGS sequence"/>
</dbReference>
<feature type="transmembrane region" description="Helical" evidence="1">
    <location>
        <begin position="150"/>
        <end position="171"/>
    </location>
</feature>
<keyword evidence="1" id="KW-0472">Membrane</keyword>
<keyword evidence="3" id="KW-1185">Reference proteome</keyword>
<protein>
    <submittedName>
        <fullName evidence="2">Uncharacterized protein</fullName>
    </submittedName>
</protein>